<evidence type="ECO:0000313" key="8">
    <source>
        <dbReference type="EMBL" id="WOK07910.1"/>
    </source>
</evidence>
<keyword evidence="5" id="KW-0520">NAD</keyword>
<feature type="binding site" evidence="5">
    <location>
        <position position="415"/>
    </location>
    <ligand>
        <name>substrate</name>
    </ligand>
</feature>
<feature type="binding site" evidence="5">
    <location>
        <position position="255"/>
    </location>
    <ligand>
        <name>Zn(2+)</name>
        <dbReference type="ChEBI" id="CHEBI:29105"/>
    </ligand>
</feature>
<dbReference type="GO" id="GO:0004399">
    <property type="term" value="F:histidinol dehydrogenase activity"/>
    <property type="evidence" value="ECO:0007669"/>
    <property type="project" value="UniProtKB-EC"/>
</dbReference>
<dbReference type="Pfam" id="PF00815">
    <property type="entry name" value="Histidinol_dh"/>
    <property type="match status" value="1"/>
</dbReference>
<keyword evidence="5" id="KW-0028">Amino-acid biosynthesis</keyword>
<feature type="binding site" evidence="5">
    <location>
        <position position="323"/>
    </location>
    <ligand>
        <name>substrate</name>
    </ligand>
</feature>
<feature type="binding site" evidence="5">
    <location>
        <position position="124"/>
    </location>
    <ligand>
        <name>NAD(+)</name>
        <dbReference type="ChEBI" id="CHEBI:57540"/>
    </ligand>
</feature>
<keyword evidence="4 5" id="KW-0560">Oxidoreductase</keyword>
<comment type="cofactor">
    <cofactor evidence="5">
        <name>Zn(2+)</name>
        <dbReference type="ChEBI" id="CHEBI:29105"/>
    </cofactor>
    <text evidence="5">Binds 1 zinc ion per subunit.</text>
</comment>
<evidence type="ECO:0000256" key="4">
    <source>
        <dbReference type="ARBA" id="ARBA00023002"/>
    </source>
</evidence>
<evidence type="ECO:0000256" key="5">
    <source>
        <dbReference type="HAMAP-Rule" id="MF_01024"/>
    </source>
</evidence>
<dbReference type="NCBIfam" id="TIGR00069">
    <property type="entry name" value="hisD"/>
    <property type="match status" value="1"/>
</dbReference>
<dbReference type="HAMAP" id="MF_01024">
    <property type="entry name" value="HisD"/>
    <property type="match status" value="1"/>
</dbReference>
<dbReference type="SUPFAM" id="SSF53720">
    <property type="entry name" value="ALDH-like"/>
    <property type="match status" value="1"/>
</dbReference>
<dbReference type="PROSITE" id="PS00611">
    <property type="entry name" value="HISOL_DEHYDROGENASE"/>
    <property type="match status" value="1"/>
</dbReference>
<gene>
    <name evidence="5 8" type="primary">hisD</name>
    <name evidence="8" type="ORF">RT717_04615</name>
</gene>
<evidence type="ECO:0000313" key="9">
    <source>
        <dbReference type="Proteomes" id="UP001302349"/>
    </source>
</evidence>
<keyword evidence="2 5" id="KW-0479">Metal-binding</keyword>
<feature type="binding site" evidence="5">
    <location>
        <position position="356"/>
    </location>
    <ligand>
        <name>Zn(2+)</name>
        <dbReference type="ChEBI" id="CHEBI:29105"/>
    </ligand>
</feature>
<accession>A0ABZ0IU49</accession>
<feature type="binding site" evidence="5">
    <location>
        <position position="258"/>
    </location>
    <ligand>
        <name>substrate</name>
    </ligand>
</feature>
<protein>
    <recommendedName>
        <fullName evidence="5">Histidinol dehydrogenase</fullName>
        <shortName evidence="5">HDH</shortName>
        <ecNumber evidence="5">1.1.1.23</ecNumber>
    </recommendedName>
</protein>
<dbReference type="InterPro" id="IPR016161">
    <property type="entry name" value="Ald_DH/histidinol_DH"/>
</dbReference>
<dbReference type="Proteomes" id="UP001302349">
    <property type="component" value="Chromosome"/>
</dbReference>
<organism evidence="8 9">
    <name type="scientific">Imperialibacter roseus</name>
    <dbReference type="NCBI Taxonomy" id="1324217"/>
    <lineage>
        <taxon>Bacteria</taxon>
        <taxon>Pseudomonadati</taxon>
        <taxon>Bacteroidota</taxon>
        <taxon>Cytophagia</taxon>
        <taxon>Cytophagales</taxon>
        <taxon>Flammeovirgaceae</taxon>
        <taxon>Imperialibacter</taxon>
    </lineage>
</organism>
<feature type="binding site" evidence="5">
    <location>
        <position position="233"/>
    </location>
    <ligand>
        <name>substrate</name>
    </ligand>
</feature>
<feature type="binding site" evidence="5">
    <location>
        <position position="415"/>
    </location>
    <ligand>
        <name>Zn(2+)</name>
        <dbReference type="ChEBI" id="CHEBI:29105"/>
    </ligand>
</feature>
<dbReference type="PRINTS" id="PR00083">
    <property type="entry name" value="HOLDHDRGNASE"/>
</dbReference>
<feature type="binding site" evidence="5">
    <location>
        <position position="356"/>
    </location>
    <ligand>
        <name>substrate</name>
    </ligand>
</feature>
<feature type="active site" description="Proton acceptor" evidence="5">
    <location>
        <position position="323"/>
    </location>
</feature>
<feature type="binding site" evidence="5">
    <location>
        <position position="410"/>
    </location>
    <ligand>
        <name>substrate</name>
    </ligand>
</feature>
<feature type="binding site" evidence="5">
    <location>
        <position position="258"/>
    </location>
    <ligand>
        <name>Zn(2+)</name>
        <dbReference type="ChEBI" id="CHEBI:29105"/>
    </ligand>
</feature>
<feature type="active site" description="Proton acceptor" evidence="5">
    <location>
        <position position="322"/>
    </location>
</feature>
<comment type="catalytic activity">
    <reaction evidence="5">
        <text>L-histidinol + 2 NAD(+) + H2O = L-histidine + 2 NADH + 3 H(+)</text>
        <dbReference type="Rhea" id="RHEA:20641"/>
        <dbReference type="ChEBI" id="CHEBI:15377"/>
        <dbReference type="ChEBI" id="CHEBI:15378"/>
        <dbReference type="ChEBI" id="CHEBI:57540"/>
        <dbReference type="ChEBI" id="CHEBI:57595"/>
        <dbReference type="ChEBI" id="CHEBI:57699"/>
        <dbReference type="ChEBI" id="CHEBI:57945"/>
        <dbReference type="EC" id="1.1.1.23"/>
    </reaction>
</comment>
<comment type="pathway">
    <text evidence="5">Amino-acid biosynthesis; L-histidine biosynthesis; L-histidine from 5-phospho-alpha-D-ribose 1-diphosphate: step 9/9.</text>
</comment>
<feature type="binding site" evidence="5">
    <location>
        <position position="186"/>
    </location>
    <ligand>
        <name>NAD(+)</name>
        <dbReference type="ChEBI" id="CHEBI:57540"/>
    </ligand>
</feature>
<dbReference type="CDD" id="cd06572">
    <property type="entry name" value="Histidinol_dh"/>
    <property type="match status" value="1"/>
</dbReference>
<reference evidence="8 9" key="1">
    <citation type="journal article" date="2023" name="Microbiol. Resour. Announc.">
        <title>Complete Genome Sequence of Imperialibacter roseus strain P4T.</title>
        <authorList>
            <person name="Tizabi D.R."/>
            <person name="Bachvaroff T."/>
            <person name="Hill R.T."/>
        </authorList>
    </citation>
    <scope>NUCLEOTIDE SEQUENCE [LARGE SCALE GENOMIC DNA]</scope>
    <source>
        <strain evidence="8 9">P4T</strain>
    </source>
</reference>
<dbReference type="EMBL" id="CP136051">
    <property type="protein sequence ID" value="WOK07910.1"/>
    <property type="molecule type" value="Genomic_DNA"/>
</dbReference>
<evidence type="ECO:0000256" key="2">
    <source>
        <dbReference type="ARBA" id="ARBA00022723"/>
    </source>
</evidence>
<evidence type="ECO:0000256" key="1">
    <source>
        <dbReference type="ARBA" id="ARBA00010178"/>
    </source>
</evidence>
<keyword evidence="9" id="KW-1185">Reference proteome</keyword>
<dbReference type="PANTHER" id="PTHR21256:SF2">
    <property type="entry name" value="HISTIDINE BIOSYNTHESIS TRIFUNCTIONAL PROTEIN"/>
    <property type="match status" value="1"/>
</dbReference>
<name>A0ABZ0IU49_9BACT</name>
<dbReference type="Gene3D" id="3.40.50.1980">
    <property type="entry name" value="Nitrogenase molybdenum iron protein domain"/>
    <property type="match status" value="2"/>
</dbReference>
<feature type="binding site" evidence="5">
    <location>
        <position position="255"/>
    </location>
    <ligand>
        <name>substrate</name>
    </ligand>
</feature>
<dbReference type="InterPro" id="IPR022695">
    <property type="entry name" value="Histidinol_DH_monofunct"/>
</dbReference>
<comment type="similarity">
    <text evidence="1 5 6 7">Belongs to the histidinol dehydrogenase family.</text>
</comment>
<feature type="binding site" evidence="5">
    <location>
        <position position="209"/>
    </location>
    <ligand>
        <name>NAD(+)</name>
        <dbReference type="ChEBI" id="CHEBI:57540"/>
    </ligand>
</feature>
<proteinExistence type="inferred from homology"/>
<dbReference type="PANTHER" id="PTHR21256">
    <property type="entry name" value="HISTIDINOL DEHYDROGENASE HDH"/>
    <property type="match status" value="1"/>
</dbReference>
<comment type="function">
    <text evidence="5">Catalyzes the sequential NAD-dependent oxidations of L-histidinol to L-histidinaldehyde and then to L-histidine.</text>
</comment>
<keyword evidence="3 5" id="KW-0862">Zinc</keyword>
<dbReference type="EC" id="1.1.1.23" evidence="5"/>
<dbReference type="Gene3D" id="1.20.5.1300">
    <property type="match status" value="1"/>
</dbReference>
<dbReference type="RefSeq" id="WP_317490558.1">
    <property type="nucleotide sequence ID" value="NZ_CP136051.1"/>
</dbReference>
<evidence type="ECO:0000256" key="6">
    <source>
        <dbReference type="PIRNR" id="PIRNR000099"/>
    </source>
</evidence>
<dbReference type="InterPro" id="IPR012131">
    <property type="entry name" value="Hstdl_DH"/>
</dbReference>
<keyword evidence="5" id="KW-0368">Histidine biosynthesis</keyword>
<dbReference type="PIRSF" id="PIRSF000099">
    <property type="entry name" value="Histidinol_dh"/>
    <property type="match status" value="1"/>
</dbReference>
<evidence type="ECO:0000256" key="7">
    <source>
        <dbReference type="RuleBase" id="RU004175"/>
    </source>
</evidence>
<evidence type="ECO:0000256" key="3">
    <source>
        <dbReference type="ARBA" id="ARBA00022833"/>
    </source>
</evidence>
<dbReference type="InterPro" id="IPR001692">
    <property type="entry name" value="Histidinol_DH_CS"/>
</dbReference>
<sequence length="433" mass="46931">MQLIYEPPRKQWLELTSRPAQDPARLEKVVKPILEKVKRNGDMALRKFALEYDHVELDDLFVTEEELLASADQVGEELKAAIHVAKENIEKFHLAQKESPITVETMSGVVCQRKSIPVNRVGLYVPGGTAPLFSTALMLGIPAKIAGCKEVIIASPTDSMGQVNATVLYVAHLLGIKKILKIGGAQAIAAMAYGTESVPKVDKIFGPGNQYVTAAKQMVSRDTVAIDMPAGPSEVLVFADKHAEPSFVAADLLSQAEHGADSQVILVTSSKRMVDSVAQEVERQLATLPRKAMAAKALENSRTIYFEDKITAMDYINMYGPEHLILALKDADKYAEMVENAGSVFIGNYTPESAGDYASGTNHTLPTNGWARAMAGVSVDSFVKKVTFQKITPAGLQLLGPSIEAMAAAEKLDAHKMAVTLRLQKIKEGTNEL</sequence>